<sequence>MIAHRLSTVKNAHQIVVLDKGKIIEKGTHQELIKIKGSYYHLVKNQLDLGK</sequence>
<gene>
    <name evidence="1" type="ORF">T190423A01A_160010</name>
</gene>
<comment type="caution">
    <text evidence="1">The sequence shown here is derived from an EMBL/GenBank/DDBJ whole genome shotgun (WGS) entry which is preliminary data.</text>
</comment>
<dbReference type="EMBL" id="CAXJIO010000007">
    <property type="protein sequence ID" value="CAL2101437.1"/>
    <property type="molecule type" value="Genomic_DNA"/>
</dbReference>
<name>A0ABM9P7R9_9FLAO</name>
<dbReference type="Gene3D" id="3.40.50.300">
    <property type="entry name" value="P-loop containing nucleotide triphosphate hydrolases"/>
    <property type="match status" value="1"/>
</dbReference>
<reference evidence="1 2" key="1">
    <citation type="submission" date="2024-05" db="EMBL/GenBank/DDBJ databases">
        <authorList>
            <person name="Duchaud E."/>
        </authorList>
    </citation>
    <scope>NUCLEOTIDE SEQUENCE [LARGE SCALE GENOMIC DNA]</scope>
    <source>
        <strain evidence="1">Ena-SAMPLE-TAB-13-05-2024-13:56:06:370-140308</strain>
    </source>
</reference>
<evidence type="ECO:0000313" key="1">
    <source>
        <dbReference type="EMBL" id="CAL2101437.1"/>
    </source>
</evidence>
<dbReference type="PANTHER" id="PTHR43394:SF1">
    <property type="entry name" value="ATP-BINDING CASSETTE SUB-FAMILY B MEMBER 10, MITOCHONDRIAL"/>
    <property type="match status" value="1"/>
</dbReference>
<dbReference type="PANTHER" id="PTHR43394">
    <property type="entry name" value="ATP-DEPENDENT PERMEASE MDL1, MITOCHONDRIAL"/>
    <property type="match status" value="1"/>
</dbReference>
<keyword evidence="2" id="KW-1185">Reference proteome</keyword>
<accession>A0ABM9P7R9</accession>
<dbReference type="InterPro" id="IPR027417">
    <property type="entry name" value="P-loop_NTPase"/>
</dbReference>
<dbReference type="Proteomes" id="UP001497527">
    <property type="component" value="Unassembled WGS sequence"/>
</dbReference>
<dbReference type="SUPFAM" id="SSF52540">
    <property type="entry name" value="P-loop containing nucleoside triphosphate hydrolases"/>
    <property type="match status" value="1"/>
</dbReference>
<dbReference type="InterPro" id="IPR039421">
    <property type="entry name" value="Type_1_exporter"/>
</dbReference>
<protein>
    <submittedName>
        <fullName evidence="1">Uncharacterized protein</fullName>
    </submittedName>
</protein>
<evidence type="ECO:0000313" key="2">
    <source>
        <dbReference type="Proteomes" id="UP001497527"/>
    </source>
</evidence>
<proteinExistence type="predicted"/>
<organism evidence="1 2">
    <name type="scientific">Tenacibaculum polynesiense</name>
    <dbReference type="NCBI Taxonomy" id="3137857"/>
    <lineage>
        <taxon>Bacteria</taxon>
        <taxon>Pseudomonadati</taxon>
        <taxon>Bacteroidota</taxon>
        <taxon>Flavobacteriia</taxon>
        <taxon>Flavobacteriales</taxon>
        <taxon>Flavobacteriaceae</taxon>
        <taxon>Tenacibaculum</taxon>
    </lineage>
</organism>